<evidence type="ECO:0000313" key="2">
    <source>
        <dbReference type="Proteomes" id="UP000664032"/>
    </source>
</evidence>
<proteinExistence type="predicted"/>
<dbReference type="Proteomes" id="UP000664032">
    <property type="component" value="Unassembled WGS sequence"/>
</dbReference>
<name>A0ACB8H6E6_PSICU</name>
<sequence length="145" mass="16196">MQSAWKDERYPHKRLCSILRRFVDLGGGDALFFAGRKALLLDETILANWRSNGTVDEGELAILKELALSIERGRGYLRADELQWNPGFEDYGDIIAELSTEGRGPKRSNVFVPTEKGNMKLMRCISGSTLVTKAVGDDCDTPDMK</sequence>
<accession>A0ACB8H6E6</accession>
<organism evidence="1 2">
    <name type="scientific">Psilocybe cubensis</name>
    <name type="common">Psychedelic mushroom</name>
    <name type="synonym">Stropharia cubensis</name>
    <dbReference type="NCBI Taxonomy" id="181762"/>
    <lineage>
        <taxon>Eukaryota</taxon>
        <taxon>Fungi</taxon>
        <taxon>Dikarya</taxon>
        <taxon>Basidiomycota</taxon>
        <taxon>Agaricomycotina</taxon>
        <taxon>Agaricomycetes</taxon>
        <taxon>Agaricomycetidae</taxon>
        <taxon>Agaricales</taxon>
        <taxon>Agaricineae</taxon>
        <taxon>Strophariaceae</taxon>
        <taxon>Psilocybe</taxon>
    </lineage>
</organism>
<comment type="caution">
    <text evidence="1">The sequence shown here is derived from an EMBL/GenBank/DDBJ whole genome shotgun (WGS) entry which is preliminary data.</text>
</comment>
<protein>
    <submittedName>
        <fullName evidence="1">Uncharacterized protein</fullName>
    </submittedName>
</protein>
<reference evidence="1" key="1">
    <citation type="submission" date="2021-10" db="EMBL/GenBank/DDBJ databases">
        <title>Psilocybe cubensis genome.</title>
        <authorList>
            <person name="Mckernan K.J."/>
            <person name="Crawford S."/>
            <person name="Trippe A."/>
            <person name="Kane L.T."/>
            <person name="Mclaughlin S."/>
        </authorList>
    </citation>
    <scope>NUCLEOTIDE SEQUENCE</scope>
    <source>
        <strain evidence="1">MGC-MH-2018</strain>
    </source>
</reference>
<evidence type="ECO:0000313" key="1">
    <source>
        <dbReference type="EMBL" id="KAH9483071.1"/>
    </source>
</evidence>
<gene>
    <name evidence="1" type="ORF">JR316_0005171</name>
</gene>
<dbReference type="EMBL" id="JAFIQS020000004">
    <property type="protein sequence ID" value="KAH9483071.1"/>
    <property type="molecule type" value="Genomic_DNA"/>
</dbReference>
<keyword evidence="2" id="KW-1185">Reference proteome</keyword>